<reference evidence="2 3" key="1">
    <citation type="submission" date="2016-10" db="EMBL/GenBank/DDBJ databases">
        <authorList>
            <person name="de Groot N.N."/>
        </authorList>
    </citation>
    <scope>NUCLEOTIDE SEQUENCE [LARGE SCALE GENOMIC DNA]</scope>
    <source>
        <strain evidence="2 3">CGMCC 4.1877</strain>
    </source>
</reference>
<evidence type="ECO:0000256" key="1">
    <source>
        <dbReference type="SAM" id="SignalP"/>
    </source>
</evidence>
<dbReference type="Proteomes" id="UP000199614">
    <property type="component" value="Unassembled WGS sequence"/>
</dbReference>
<proteinExistence type="predicted"/>
<keyword evidence="3" id="KW-1185">Reference proteome</keyword>
<dbReference type="PROSITE" id="PS51257">
    <property type="entry name" value="PROKAR_LIPOPROTEIN"/>
    <property type="match status" value="1"/>
</dbReference>
<evidence type="ECO:0000313" key="3">
    <source>
        <dbReference type="Proteomes" id="UP000199614"/>
    </source>
</evidence>
<dbReference type="SUPFAM" id="SSF109998">
    <property type="entry name" value="Triger factor/SurA peptide-binding domain-like"/>
    <property type="match status" value="1"/>
</dbReference>
<dbReference type="STRING" id="260086.SAMN05216207_104310"/>
<evidence type="ECO:0000313" key="2">
    <source>
        <dbReference type="EMBL" id="SFO30638.1"/>
    </source>
</evidence>
<dbReference type="OrthoDB" id="5175106at2"/>
<dbReference type="InterPro" id="IPR027304">
    <property type="entry name" value="Trigger_fact/SurA_dom_sf"/>
</dbReference>
<feature type="chain" id="PRO_5039429977" evidence="1">
    <location>
        <begin position="18"/>
        <end position="305"/>
    </location>
</feature>
<dbReference type="Pfam" id="PF13624">
    <property type="entry name" value="SurA_N_3"/>
    <property type="match status" value="1"/>
</dbReference>
<gene>
    <name evidence="2" type="ORF">SAMN05216207_104310</name>
</gene>
<sequence length="305" mass="30936">MRTRRIIAALVVAGALAAGCGTGPSRVDSAAIVGQTSIPLAEVQPAITSVLTRPGLVEGLESQGGSQADIGRAVVSQLVIRDLLGRAVAEQGVTVTEQQVTDQLERAGGEEAVTAGSLAVGGARASVRDDLELTALARAQIDRLAVTADVAVAQSRDEALRLAEEVAAGGERAEAALAGAGTTQRGLSIRPAETPQAALTPLIGIPAGRVAAFQLGTGQGWVVVRVTDRTLDAPPPAPEANAAAQLDQQTLAEAGVRLLTPTALDTGVELNPRYGTWDAVRMLAVPSEEEASLVLPTGTPAPAAP</sequence>
<name>A0A1I5G3P5_PSUAM</name>
<feature type="signal peptide" evidence="1">
    <location>
        <begin position="1"/>
        <end position="17"/>
    </location>
</feature>
<organism evidence="2 3">
    <name type="scientific">Pseudonocardia ammonioxydans</name>
    <dbReference type="NCBI Taxonomy" id="260086"/>
    <lineage>
        <taxon>Bacteria</taxon>
        <taxon>Bacillati</taxon>
        <taxon>Actinomycetota</taxon>
        <taxon>Actinomycetes</taxon>
        <taxon>Pseudonocardiales</taxon>
        <taxon>Pseudonocardiaceae</taxon>
        <taxon>Pseudonocardia</taxon>
    </lineage>
</organism>
<dbReference type="EMBL" id="FOUY01000043">
    <property type="protein sequence ID" value="SFO30638.1"/>
    <property type="molecule type" value="Genomic_DNA"/>
</dbReference>
<keyword evidence="1" id="KW-0732">Signal</keyword>
<protein>
    <submittedName>
        <fullName evidence="2">SurA N-terminal domain-containing protein</fullName>
    </submittedName>
</protein>
<dbReference type="AlphaFoldDB" id="A0A1I5G3P5"/>
<dbReference type="RefSeq" id="WP_093352894.1">
    <property type="nucleotide sequence ID" value="NZ_FOUY01000043.1"/>
</dbReference>
<accession>A0A1I5G3P5</accession>